<dbReference type="InterPro" id="IPR050541">
    <property type="entry name" value="LRR_TM_domain-containing"/>
</dbReference>
<keyword evidence="3" id="KW-0677">Repeat</keyword>
<dbReference type="SMART" id="SM00364">
    <property type="entry name" value="LRR_BAC"/>
    <property type="match status" value="5"/>
</dbReference>
<dbReference type="SUPFAM" id="SSF52058">
    <property type="entry name" value="L domain-like"/>
    <property type="match status" value="1"/>
</dbReference>
<dbReference type="PROSITE" id="PS51450">
    <property type="entry name" value="LRR"/>
    <property type="match status" value="1"/>
</dbReference>
<reference evidence="4" key="2">
    <citation type="submission" date="2025-09" db="UniProtKB">
        <authorList>
            <consortium name="Ensembl"/>
        </authorList>
    </citation>
    <scope>IDENTIFICATION</scope>
</reference>
<evidence type="ECO:0000256" key="3">
    <source>
        <dbReference type="ARBA" id="ARBA00022737"/>
    </source>
</evidence>
<accession>A0A8C1RIZ8</accession>
<dbReference type="InterPro" id="IPR003591">
    <property type="entry name" value="Leu-rich_rpt_typical-subtyp"/>
</dbReference>
<evidence type="ECO:0000256" key="2">
    <source>
        <dbReference type="ARBA" id="ARBA00022729"/>
    </source>
</evidence>
<name>A0A8C1RIZ8_CYPCA</name>
<dbReference type="PANTHER" id="PTHR24369">
    <property type="entry name" value="ANTIGEN BSP, PUTATIVE-RELATED"/>
    <property type="match status" value="1"/>
</dbReference>
<evidence type="ECO:0000256" key="1">
    <source>
        <dbReference type="ARBA" id="ARBA00022614"/>
    </source>
</evidence>
<proteinExistence type="predicted"/>
<keyword evidence="1" id="KW-0433">Leucine-rich repeat</keyword>
<dbReference type="InterPro" id="IPR001611">
    <property type="entry name" value="Leu-rich_rpt"/>
</dbReference>
<evidence type="ECO:0000313" key="5">
    <source>
        <dbReference type="Proteomes" id="UP000694427"/>
    </source>
</evidence>
<dbReference type="PANTHER" id="PTHR24369:SF210">
    <property type="entry name" value="CHAOPTIN-RELATED"/>
    <property type="match status" value="1"/>
</dbReference>
<reference evidence="4" key="1">
    <citation type="submission" date="2025-08" db="UniProtKB">
        <authorList>
            <consortium name="Ensembl"/>
        </authorList>
    </citation>
    <scope>IDENTIFICATION</scope>
</reference>
<dbReference type="Ensembl" id="ENSCCRT00010128909.1">
    <property type="protein sequence ID" value="ENSCCRP00010115977.1"/>
    <property type="gene ID" value="ENSCCRG00010050900.1"/>
</dbReference>
<dbReference type="Pfam" id="PF13855">
    <property type="entry name" value="LRR_8"/>
    <property type="match status" value="2"/>
</dbReference>
<keyword evidence="2" id="KW-0732">Signal</keyword>
<keyword evidence="5" id="KW-1185">Reference proteome</keyword>
<sequence>MKLFLFRVQKKQGNSMLEIHKQFMWKNNLSLKSFEAVKMNSWLLRALAVMVVFCCRDALSCPKRCTCHFSAKTTEVVCPDAGLSHFPGDGLPGNTTSLTIQFTNMSVLTSQHLTAIPLLEELHLPGNKLSSLPADLLRGLHYLHTIDLTDNELRELPAYVFHHAPLLNLVLKDNRISSIHPDWLPNNSNITWLDLSGNHLVKFPIPQLQSLSQLKVLHLSQNKLEELPVGCLDAQPALERLNLDQNKIQSLDVKAFSRSGNLTHIFLQKNRLEIVPPAVFQGLKHLEYIDLSDNKLQFLSPGTLDINTSWVELTFNPWHCDAKIEYLWRKLAVESLQSEPKCTAPENLKDRVIATLTRKEMGLPE</sequence>
<evidence type="ECO:0000313" key="4">
    <source>
        <dbReference type="Ensembl" id="ENSCCRP00010115977.1"/>
    </source>
</evidence>
<dbReference type="GO" id="GO:0005886">
    <property type="term" value="C:plasma membrane"/>
    <property type="evidence" value="ECO:0007669"/>
    <property type="project" value="TreeGrafter"/>
</dbReference>
<dbReference type="InterPro" id="IPR032675">
    <property type="entry name" value="LRR_dom_sf"/>
</dbReference>
<dbReference type="AlphaFoldDB" id="A0A8C1RIZ8"/>
<organism evidence="4 5">
    <name type="scientific">Cyprinus carpio</name>
    <name type="common">Common carp</name>
    <dbReference type="NCBI Taxonomy" id="7962"/>
    <lineage>
        <taxon>Eukaryota</taxon>
        <taxon>Metazoa</taxon>
        <taxon>Chordata</taxon>
        <taxon>Craniata</taxon>
        <taxon>Vertebrata</taxon>
        <taxon>Euteleostomi</taxon>
        <taxon>Actinopterygii</taxon>
        <taxon>Neopterygii</taxon>
        <taxon>Teleostei</taxon>
        <taxon>Ostariophysi</taxon>
        <taxon>Cypriniformes</taxon>
        <taxon>Cyprinidae</taxon>
        <taxon>Cyprininae</taxon>
        <taxon>Cyprinus</taxon>
    </lineage>
</organism>
<dbReference type="Gene3D" id="3.80.10.10">
    <property type="entry name" value="Ribonuclease Inhibitor"/>
    <property type="match status" value="2"/>
</dbReference>
<dbReference type="Proteomes" id="UP000694427">
    <property type="component" value="Unplaced"/>
</dbReference>
<dbReference type="SMART" id="SM00369">
    <property type="entry name" value="LRR_TYP"/>
    <property type="match status" value="6"/>
</dbReference>
<protein>
    <submittedName>
        <fullName evidence="4">Leucine-rich alpha-2-glycoprotein-like</fullName>
    </submittedName>
</protein>